<dbReference type="Pfam" id="PF04607">
    <property type="entry name" value="RelA_SpoT"/>
    <property type="match status" value="1"/>
</dbReference>
<dbReference type="KEGG" id="rop:ROP_00900"/>
<name>C1AS88_RHOOB</name>
<feature type="region of interest" description="Disordered" evidence="2">
    <location>
        <begin position="223"/>
        <end position="261"/>
    </location>
</feature>
<keyword evidence="1" id="KW-0175">Coiled coil</keyword>
<dbReference type="GO" id="GO:0015969">
    <property type="term" value="P:guanosine tetraphosphate metabolic process"/>
    <property type="evidence" value="ECO:0007669"/>
    <property type="project" value="InterPro"/>
</dbReference>
<dbReference type="InterPro" id="IPR007685">
    <property type="entry name" value="RelA_SpoT"/>
</dbReference>
<protein>
    <recommendedName>
        <fullName evidence="3">RelA/SpoT domain-containing protein</fullName>
    </recommendedName>
</protein>
<evidence type="ECO:0000313" key="5">
    <source>
        <dbReference type="Proteomes" id="UP000002212"/>
    </source>
</evidence>
<dbReference type="Proteomes" id="UP000002212">
    <property type="component" value="Chromosome"/>
</dbReference>
<dbReference type="SUPFAM" id="SSF81301">
    <property type="entry name" value="Nucleotidyltransferase"/>
    <property type="match status" value="1"/>
</dbReference>
<dbReference type="RefSeq" id="WP_012687347.1">
    <property type="nucleotide sequence ID" value="NC_012522.1"/>
</dbReference>
<accession>C1AS88</accession>
<evidence type="ECO:0000256" key="2">
    <source>
        <dbReference type="SAM" id="MobiDB-lite"/>
    </source>
</evidence>
<evidence type="ECO:0000256" key="1">
    <source>
        <dbReference type="SAM" id="Coils"/>
    </source>
</evidence>
<evidence type="ECO:0000259" key="3">
    <source>
        <dbReference type="SMART" id="SM00954"/>
    </source>
</evidence>
<dbReference type="Gene3D" id="3.30.460.10">
    <property type="entry name" value="Beta Polymerase, domain 2"/>
    <property type="match status" value="1"/>
</dbReference>
<dbReference type="Gene3D" id="1.10.287.860">
    <property type="entry name" value="Nucleotidyltransferase"/>
    <property type="match status" value="1"/>
</dbReference>
<dbReference type="EMBL" id="AP011115">
    <property type="protein sequence ID" value="BAH48337.1"/>
    <property type="molecule type" value="Genomic_DNA"/>
</dbReference>
<dbReference type="OrthoDB" id="9789634at2"/>
<gene>
    <name evidence="4" type="ordered locus">ROP_00900</name>
</gene>
<proteinExistence type="predicted"/>
<dbReference type="PANTHER" id="PTHR47837">
    <property type="entry name" value="GTP PYROPHOSPHOKINASE YJBM"/>
    <property type="match status" value="1"/>
</dbReference>
<dbReference type="AlphaFoldDB" id="C1AS88"/>
<organism evidence="4 5">
    <name type="scientific">Rhodococcus opacus (strain B4)</name>
    <dbReference type="NCBI Taxonomy" id="632772"/>
    <lineage>
        <taxon>Bacteria</taxon>
        <taxon>Bacillati</taxon>
        <taxon>Actinomycetota</taxon>
        <taxon>Actinomycetes</taxon>
        <taxon>Mycobacteriales</taxon>
        <taxon>Nocardiaceae</taxon>
        <taxon>Rhodococcus</taxon>
    </lineage>
</organism>
<feature type="coiled-coil region" evidence="1">
    <location>
        <begin position="194"/>
        <end position="221"/>
    </location>
</feature>
<dbReference type="InterPro" id="IPR043519">
    <property type="entry name" value="NT_sf"/>
</dbReference>
<feature type="domain" description="RelA/SpoT" evidence="3">
    <location>
        <begin position="63"/>
        <end position="186"/>
    </location>
</feature>
<dbReference type="SMART" id="SM00954">
    <property type="entry name" value="RelA_SpoT"/>
    <property type="match status" value="1"/>
</dbReference>
<dbReference type="PANTHER" id="PTHR47837:SF2">
    <property type="entry name" value="GTP PYROPHOSPHOKINASE YWAC"/>
    <property type="match status" value="1"/>
</dbReference>
<dbReference type="CDD" id="cd05399">
    <property type="entry name" value="NT_Rel-Spo_like"/>
    <property type="match status" value="1"/>
</dbReference>
<dbReference type="STRING" id="632772.ROP_00900"/>
<sequence>MTVDTICDPDIPMTTQVELFGPEFTQFVLPYQCAISTMTTKVHILRKGFTHLDRHCPIEHVSARVKSPDSIMAKAQRLRCPLTVSHIRQNIRDIAGVRITCGLISDTYRVADLIGGQPDVTVLEVEDYIAKPKSNGYKSLHMAIEIPVFLSDRVVQVPVELQIRTIAMDFWASLEHKIYYKYKRSVPRRLLQELTEAADVAHRLDRKMERLHNEVAGLKSVVDSDGPLSLEATDHDHGDRSQNRCGKPHNSTAGPLVRNPPAGGVDVCRNTTHLTDAVLQGNTRVGPSTAPTACRRNPNP</sequence>
<feature type="compositionally biased region" description="Basic and acidic residues" evidence="2">
    <location>
        <begin position="232"/>
        <end position="242"/>
    </location>
</feature>
<dbReference type="HOGENOM" id="CLU_927117_0_0_11"/>
<evidence type="ECO:0000313" key="4">
    <source>
        <dbReference type="EMBL" id="BAH48337.1"/>
    </source>
</evidence>
<dbReference type="InterPro" id="IPR052366">
    <property type="entry name" value="GTP_Pyrophosphokinase"/>
</dbReference>
<reference evidence="4 5" key="1">
    <citation type="submission" date="2009-03" db="EMBL/GenBank/DDBJ databases">
        <title>Comparison of the complete genome sequences of Rhodococcus erythropolis PR4 and Rhodococcus opacus B4.</title>
        <authorList>
            <person name="Takarada H."/>
            <person name="Sekine M."/>
            <person name="Hosoyama A."/>
            <person name="Yamada R."/>
            <person name="Fujisawa T."/>
            <person name="Omata S."/>
            <person name="Shimizu A."/>
            <person name="Tsukatani N."/>
            <person name="Tanikawa S."/>
            <person name="Fujita N."/>
            <person name="Harayama S."/>
        </authorList>
    </citation>
    <scope>NUCLEOTIDE SEQUENCE [LARGE SCALE GENOMIC DNA]</scope>
    <source>
        <strain evidence="4 5">B4</strain>
    </source>
</reference>
<dbReference type="PATRIC" id="fig|632772.20.peg.111"/>